<feature type="domain" description="SAF" evidence="1">
    <location>
        <begin position="40"/>
        <end position="102"/>
    </location>
</feature>
<dbReference type="Pfam" id="PF08666">
    <property type="entry name" value="SAF"/>
    <property type="match status" value="1"/>
</dbReference>
<evidence type="ECO:0000259" key="1">
    <source>
        <dbReference type="SMART" id="SM00858"/>
    </source>
</evidence>
<dbReference type="PATRIC" id="fig|1195236.3.peg.754"/>
<dbReference type="eggNOG" id="ENOG5033RDB">
    <property type="taxonomic scope" value="Bacteria"/>
</dbReference>
<dbReference type="Proteomes" id="UP000014155">
    <property type="component" value="Unassembled WGS sequence"/>
</dbReference>
<comment type="caution">
    <text evidence="2">The sequence shown here is derived from an EMBL/GenBank/DDBJ whole genome shotgun (WGS) entry which is preliminary data.</text>
</comment>
<dbReference type="EMBL" id="AORV01000017">
    <property type="protein sequence ID" value="EMS73551.1"/>
    <property type="molecule type" value="Genomic_DNA"/>
</dbReference>
<dbReference type="SMART" id="SM00858">
    <property type="entry name" value="SAF"/>
    <property type="match status" value="1"/>
</dbReference>
<reference evidence="2 3" key="1">
    <citation type="journal article" date="2013" name="Genome Announc.">
        <title>Draft Genome Sequence of the Cellulolytic, Mesophilic, Anaerobic Bacterium Clostridium termitidis Strain CT1112 (DSM 5398).</title>
        <authorList>
            <person name="Lal S."/>
            <person name="Ramachandran U."/>
            <person name="Zhang X."/>
            <person name="Munir R."/>
            <person name="Sparling R."/>
            <person name="Levin D.B."/>
        </authorList>
    </citation>
    <scope>NUCLEOTIDE SEQUENCE [LARGE SCALE GENOMIC DNA]</scope>
    <source>
        <strain evidence="2 3">CT1112</strain>
    </source>
</reference>
<sequence>MGKRIIIKTTLICIGVFLILNSVTLAYIFKKYPLDTEQYVPAVIAAADIDPGTVIESKHVRTKQIQKSALSEAMETDIGNVIGKKTVGRIAKSDYFRGYDLLDKNNWYEQDERIIILPASVEERLANLIRKGSYIDIRLKKDTGQVIETILKKVMVTDMLDENGNSIDSITGINSRTAYMELVLGEDERRKVYAAITEGKLIYELYCNESQQ</sequence>
<organism evidence="2 3">
    <name type="scientific">Ruminiclostridium cellobioparum subsp. termitidis CT1112</name>
    <dbReference type="NCBI Taxonomy" id="1195236"/>
    <lineage>
        <taxon>Bacteria</taxon>
        <taxon>Bacillati</taxon>
        <taxon>Bacillota</taxon>
        <taxon>Clostridia</taxon>
        <taxon>Eubacteriales</taxon>
        <taxon>Oscillospiraceae</taxon>
        <taxon>Ruminiclostridium</taxon>
    </lineage>
</organism>
<accession>S0FT91</accession>
<protein>
    <submittedName>
        <fullName evidence="2">SAF domain-containing protein</fullName>
    </submittedName>
</protein>
<evidence type="ECO:0000313" key="3">
    <source>
        <dbReference type="Proteomes" id="UP000014155"/>
    </source>
</evidence>
<proteinExistence type="predicted"/>
<dbReference type="InterPro" id="IPR013974">
    <property type="entry name" value="SAF"/>
</dbReference>
<dbReference type="AlphaFoldDB" id="S0FT91"/>
<dbReference type="Gene3D" id="3.90.1210.10">
    <property type="entry name" value="Antifreeze-like/N-acetylneuraminic acid synthase C-terminal domain"/>
    <property type="match status" value="1"/>
</dbReference>
<dbReference type="STRING" id="1195236.CTER_0442"/>
<evidence type="ECO:0000313" key="2">
    <source>
        <dbReference type="EMBL" id="EMS73551.1"/>
    </source>
</evidence>
<dbReference type="CDD" id="cd11614">
    <property type="entry name" value="SAF_CpaB_FlgA_like"/>
    <property type="match status" value="1"/>
</dbReference>
<gene>
    <name evidence="2" type="ORF">CTER_0442</name>
</gene>
<keyword evidence="3" id="KW-1185">Reference proteome</keyword>
<name>S0FT91_RUMCE</name>
<dbReference type="RefSeq" id="WP_004623691.1">
    <property type="nucleotide sequence ID" value="NZ_AORV01000017.1"/>
</dbReference>